<reference evidence="2" key="1">
    <citation type="journal article" date="2024" name="Gigascience">
        <title>Chromosome-level genome of the poultry shaft louse Menopon gallinae provides insight into the host-switching and adaptive evolution of parasitic lice.</title>
        <authorList>
            <person name="Xu Y."/>
            <person name="Ma L."/>
            <person name="Liu S."/>
            <person name="Liang Y."/>
            <person name="Liu Q."/>
            <person name="He Z."/>
            <person name="Tian L."/>
            <person name="Duan Y."/>
            <person name="Cai W."/>
            <person name="Li H."/>
            <person name="Song F."/>
        </authorList>
    </citation>
    <scope>NUCLEOTIDE SEQUENCE</scope>
    <source>
        <strain evidence="2">Cailab_2023a</strain>
    </source>
</reference>
<feature type="region of interest" description="Disordered" evidence="1">
    <location>
        <begin position="96"/>
        <end position="116"/>
    </location>
</feature>
<organism evidence="2">
    <name type="scientific">Menopon gallinae</name>
    <name type="common">poultry shaft louse</name>
    <dbReference type="NCBI Taxonomy" id="328185"/>
    <lineage>
        <taxon>Eukaryota</taxon>
        <taxon>Metazoa</taxon>
        <taxon>Ecdysozoa</taxon>
        <taxon>Arthropoda</taxon>
        <taxon>Hexapoda</taxon>
        <taxon>Insecta</taxon>
        <taxon>Pterygota</taxon>
        <taxon>Neoptera</taxon>
        <taxon>Paraneoptera</taxon>
        <taxon>Psocodea</taxon>
        <taxon>Troctomorpha</taxon>
        <taxon>Phthiraptera</taxon>
        <taxon>Amblycera</taxon>
        <taxon>Menoponidae</taxon>
        <taxon>Menopon</taxon>
    </lineage>
</organism>
<gene>
    <name evidence="2" type="ORF">PYX00_001587</name>
</gene>
<evidence type="ECO:0008006" key="3">
    <source>
        <dbReference type="Google" id="ProtNLM"/>
    </source>
</evidence>
<dbReference type="EMBL" id="JARGDH010000001">
    <property type="protein sequence ID" value="KAL0280225.1"/>
    <property type="molecule type" value="Genomic_DNA"/>
</dbReference>
<proteinExistence type="predicted"/>
<evidence type="ECO:0000313" key="2">
    <source>
        <dbReference type="EMBL" id="KAL0280225.1"/>
    </source>
</evidence>
<dbReference type="AlphaFoldDB" id="A0AAW2IFF9"/>
<feature type="compositionally biased region" description="Polar residues" evidence="1">
    <location>
        <begin position="99"/>
        <end position="115"/>
    </location>
</feature>
<evidence type="ECO:0000256" key="1">
    <source>
        <dbReference type="SAM" id="MobiDB-lite"/>
    </source>
</evidence>
<name>A0AAW2IFF9_9NEOP</name>
<protein>
    <recommendedName>
        <fullName evidence="3">ZAD domain-containing protein</fullName>
    </recommendedName>
</protein>
<accession>A0AAW2IFF9</accession>
<sequence>MSGKTLYCFVCDIAVTNRHFSLATCRTQSSKKKLIEKLGNLVGEKYLVVITEEDVICRSCANLMNTLDRLEVEMGSVRRVVLRFLERKYSLEEGELLNQKPSNNSQADAEKQTPSFVVKKKKGDEEVEADADCNPDDPRSRIWMQCDKCQYTTNYTSFVKNHIRDEICLDCEGPTLNGMCIQNCNAKQKVAEESVPATDVVNKTEPESMELIVNNINFLNGTNDEALSLMSEPNLQGKFEVTLNVNDSGEISFAEKKEEEEKEEKPALYLQVVEDEEDDFENGNVRQVLAVTGDGAVEMMEIMWNEETNSPAAEIPF</sequence>
<comment type="caution">
    <text evidence="2">The sequence shown here is derived from an EMBL/GenBank/DDBJ whole genome shotgun (WGS) entry which is preliminary data.</text>
</comment>